<dbReference type="Gene3D" id="3.40.190.10">
    <property type="entry name" value="Periplasmic binding protein-like II"/>
    <property type="match status" value="1"/>
</dbReference>
<dbReference type="CDD" id="cd06261">
    <property type="entry name" value="TM_PBP2"/>
    <property type="match status" value="1"/>
</dbReference>
<dbReference type="Gene3D" id="1.10.3720.10">
    <property type="entry name" value="MetI-like"/>
    <property type="match status" value="1"/>
</dbReference>
<comment type="similarity">
    <text evidence="7">In the N-terminal section; belongs to the binding-protein-dependent transport system permease family.</text>
</comment>
<feature type="transmembrane region" description="Helical" evidence="8">
    <location>
        <begin position="153"/>
        <end position="172"/>
    </location>
</feature>
<accession>B0N963</accession>
<dbReference type="eggNOG" id="COG1732">
    <property type="taxonomic scope" value="Bacteria"/>
</dbReference>
<evidence type="ECO:0000259" key="9">
    <source>
        <dbReference type="PROSITE" id="PS50928"/>
    </source>
</evidence>
<dbReference type="PANTHER" id="PTHR30177:SF4">
    <property type="entry name" value="OSMOPROTECTANT IMPORT PERMEASE PROTEIN OSMW"/>
    <property type="match status" value="1"/>
</dbReference>
<dbReference type="GO" id="GO:0031460">
    <property type="term" value="P:glycine betaine transport"/>
    <property type="evidence" value="ECO:0007669"/>
    <property type="project" value="TreeGrafter"/>
</dbReference>
<evidence type="ECO:0000313" key="11">
    <source>
        <dbReference type="Proteomes" id="UP000005798"/>
    </source>
</evidence>
<feature type="transmembrane region" description="Helical" evidence="8">
    <location>
        <begin position="184"/>
        <end position="209"/>
    </location>
</feature>
<dbReference type="SUPFAM" id="SSF53850">
    <property type="entry name" value="Periplasmic binding protein-like II"/>
    <property type="match status" value="1"/>
</dbReference>
<dbReference type="Pfam" id="PF00528">
    <property type="entry name" value="BPD_transp_1"/>
    <property type="match status" value="1"/>
</dbReference>
<gene>
    <name evidence="10" type="ORF">CLORAM_03194</name>
</gene>
<dbReference type="EMBL" id="ABFX02000013">
    <property type="protein sequence ID" value="EDS17220.1"/>
    <property type="molecule type" value="Genomic_DNA"/>
</dbReference>
<dbReference type="Proteomes" id="UP000005798">
    <property type="component" value="Unassembled WGS sequence"/>
</dbReference>
<keyword evidence="4 8" id="KW-1133">Transmembrane helix</keyword>
<keyword evidence="5 8" id="KW-0472">Membrane</keyword>
<sequence length="523" mass="57652">MIKMNEFINYFSQNFSTIFGLFIDHIQLTILAIIISILIGVPLGIIITYFKPSKKPVMAIANIIQAIPSMALLGFMIPLLGIGTKPAIVMVILYSLLPIIKNTVAGLDSINSDTLEAAKGIGLTPMQVLYKVQIPLAAPVIMAGVRISAVSSVGLMTLAAFIGAGGLGYLVYAGIRTVNNAQILAGAIPACILALLIDYIFSILEVLVTPKCNQLASPQSKGKKLIDKIVIIATCICLAGSFVYTNLGKTSDKITINIGSMDFSEQEILNYMLKYLIEKNTDVEVNQSLSLGSSSIVLDAMKTGDVDMYVDYTGTIYGSVLGLEPNSDVEAVYNTVKDEMKKQYNFTVLEPLGFNNTYTLAMSKQTADKYNIETISDLCKVSNQLIFSPTLTFVERKDCLVGLQETYPLQFKEVIPIDGSPRYTALVNNECDLVDAFSTDGLLKKFDLKVLTDDKNFFLPYNAIPIINQRIKDECPEIIELVNQLQNYLNEEVMVDLNYKVDEEKQKTKDVAYNFLLENNLIK</sequence>
<evidence type="ECO:0000256" key="2">
    <source>
        <dbReference type="ARBA" id="ARBA00022448"/>
    </source>
</evidence>
<proteinExistence type="inferred from homology"/>
<dbReference type="SUPFAM" id="SSF161098">
    <property type="entry name" value="MetI-like"/>
    <property type="match status" value="1"/>
</dbReference>
<keyword evidence="2 8" id="KW-0813">Transport</keyword>
<dbReference type="HOGENOM" id="CLU_038355_0_0_9"/>
<name>B0N963_9FIRM</name>
<comment type="caution">
    <text evidence="10">The sequence shown here is derived from an EMBL/GenBank/DDBJ whole genome shotgun (WGS) entry which is preliminary data.</text>
</comment>
<reference evidence="10" key="1">
    <citation type="submission" date="2007-11" db="EMBL/GenBank/DDBJ databases">
        <authorList>
            <person name="Fulton L."/>
            <person name="Clifton S."/>
            <person name="Fulton B."/>
            <person name="Xu J."/>
            <person name="Minx P."/>
            <person name="Pepin K.H."/>
            <person name="Johnson M."/>
            <person name="Thiruvilangam P."/>
            <person name="Bhonagiri V."/>
            <person name="Nash W.E."/>
            <person name="Mardis E.R."/>
            <person name="Wilson R.K."/>
        </authorList>
    </citation>
    <scope>NUCLEOTIDE SEQUENCE [LARGE SCALE GENOMIC DNA]</scope>
    <source>
        <strain evidence="10">DSM 1402</strain>
    </source>
</reference>
<dbReference type="eggNOG" id="COG1174">
    <property type="taxonomic scope" value="Bacteria"/>
</dbReference>
<dbReference type="Pfam" id="PF04069">
    <property type="entry name" value="OpuAC"/>
    <property type="match status" value="1"/>
</dbReference>
<feature type="transmembrane region" description="Helical" evidence="8">
    <location>
        <begin position="229"/>
        <end position="247"/>
    </location>
</feature>
<feature type="transmembrane region" description="Helical" evidence="8">
    <location>
        <begin position="29"/>
        <end position="50"/>
    </location>
</feature>
<dbReference type="GO" id="GO:0043190">
    <property type="term" value="C:ATP-binding cassette (ABC) transporter complex"/>
    <property type="evidence" value="ECO:0007669"/>
    <property type="project" value="InterPro"/>
</dbReference>
<evidence type="ECO:0000256" key="4">
    <source>
        <dbReference type="ARBA" id="ARBA00022989"/>
    </source>
</evidence>
<keyword evidence="11" id="KW-1185">Reference proteome</keyword>
<dbReference type="PROSITE" id="PS50928">
    <property type="entry name" value="ABC_TM1"/>
    <property type="match status" value="1"/>
</dbReference>
<comment type="similarity">
    <text evidence="8">Belongs to the binding-protein-dependent transport system permease family.</text>
</comment>
<evidence type="ECO:0000256" key="1">
    <source>
        <dbReference type="ARBA" id="ARBA00004141"/>
    </source>
</evidence>
<evidence type="ECO:0000256" key="7">
    <source>
        <dbReference type="ARBA" id="ARBA00035652"/>
    </source>
</evidence>
<feature type="domain" description="ABC transmembrane type-1" evidence="9">
    <location>
        <begin position="22"/>
        <end position="201"/>
    </location>
</feature>
<dbReference type="InterPro" id="IPR000515">
    <property type="entry name" value="MetI-like"/>
</dbReference>
<evidence type="ECO:0000256" key="5">
    <source>
        <dbReference type="ARBA" id="ARBA00023136"/>
    </source>
</evidence>
<dbReference type="InterPro" id="IPR035906">
    <property type="entry name" value="MetI-like_sf"/>
</dbReference>
<organism evidence="10 11">
    <name type="scientific">Thomasclavelia ramosa DSM 1402</name>
    <dbReference type="NCBI Taxonomy" id="445974"/>
    <lineage>
        <taxon>Bacteria</taxon>
        <taxon>Bacillati</taxon>
        <taxon>Bacillota</taxon>
        <taxon>Erysipelotrichia</taxon>
        <taxon>Erysipelotrichales</taxon>
        <taxon>Coprobacillaceae</taxon>
        <taxon>Thomasclavelia</taxon>
    </lineage>
</organism>
<reference evidence="10" key="2">
    <citation type="submission" date="2014-06" db="EMBL/GenBank/DDBJ databases">
        <title>Draft genome sequence of Clostridium ramosum(DSM 1402).</title>
        <authorList>
            <person name="Sudarsanam P."/>
            <person name="Ley R."/>
            <person name="Guruge J."/>
            <person name="Turnbaugh P.J."/>
            <person name="Mahowald M."/>
            <person name="Liep D."/>
            <person name="Gordon J."/>
        </authorList>
    </citation>
    <scope>NUCLEOTIDE SEQUENCE</scope>
    <source>
        <strain evidence="10">DSM 1402</strain>
    </source>
</reference>
<dbReference type="GO" id="GO:0022857">
    <property type="term" value="F:transmembrane transporter activity"/>
    <property type="evidence" value="ECO:0007669"/>
    <property type="project" value="InterPro"/>
</dbReference>
<evidence type="ECO:0000313" key="10">
    <source>
        <dbReference type="EMBL" id="EDS17220.1"/>
    </source>
</evidence>
<dbReference type="FunFam" id="1.10.3720.10:FF:000001">
    <property type="entry name" value="Glycine betaine ABC transporter, permease"/>
    <property type="match status" value="1"/>
</dbReference>
<dbReference type="PANTHER" id="PTHR30177">
    <property type="entry name" value="GLYCINE BETAINE/L-PROLINE TRANSPORT SYSTEM PERMEASE PROTEIN PROW"/>
    <property type="match status" value="1"/>
</dbReference>
<comment type="similarity">
    <text evidence="6">In the C-terminal section; belongs to the OsmX family.</text>
</comment>
<comment type="subcellular location">
    <subcellularLocation>
        <location evidence="8">Cell membrane</location>
        <topology evidence="8">Multi-pass membrane protein</topology>
    </subcellularLocation>
    <subcellularLocation>
        <location evidence="1">Membrane</location>
        <topology evidence="1">Multi-pass membrane protein</topology>
    </subcellularLocation>
</comment>
<dbReference type="CDD" id="cd13609">
    <property type="entry name" value="PBP2_Opu_like_1"/>
    <property type="match status" value="1"/>
</dbReference>
<dbReference type="InterPro" id="IPR007210">
    <property type="entry name" value="ABC_Gly_betaine_transp_sub-bd"/>
</dbReference>
<evidence type="ECO:0000256" key="3">
    <source>
        <dbReference type="ARBA" id="ARBA00022692"/>
    </source>
</evidence>
<evidence type="ECO:0000256" key="6">
    <source>
        <dbReference type="ARBA" id="ARBA00035642"/>
    </source>
</evidence>
<dbReference type="InterPro" id="IPR051204">
    <property type="entry name" value="ABC_transp_perm/SBD"/>
</dbReference>
<evidence type="ECO:0000256" key="8">
    <source>
        <dbReference type="RuleBase" id="RU363032"/>
    </source>
</evidence>
<dbReference type="Gene3D" id="3.40.190.120">
    <property type="entry name" value="Osmoprotection protein (prox), domain 2"/>
    <property type="match status" value="1"/>
</dbReference>
<dbReference type="AlphaFoldDB" id="B0N963"/>
<protein>
    <submittedName>
        <fullName evidence="10">ABC transporter, substrate-binding protein, QAT family</fullName>
    </submittedName>
</protein>
<keyword evidence="3 8" id="KW-0812">Transmembrane</keyword>